<dbReference type="EMBL" id="BARV01038249">
    <property type="protein sequence ID" value="GAI58092.1"/>
    <property type="molecule type" value="Genomic_DNA"/>
</dbReference>
<feature type="non-terminal residue" evidence="3">
    <location>
        <position position="1"/>
    </location>
</feature>
<reference evidence="3" key="1">
    <citation type="journal article" date="2014" name="Front. Microbiol.">
        <title>High frequency of phylogenetically diverse reductive dehalogenase-homologous genes in deep subseafloor sedimentary metagenomes.</title>
        <authorList>
            <person name="Kawai M."/>
            <person name="Futagami T."/>
            <person name="Toyoda A."/>
            <person name="Takaki Y."/>
            <person name="Nishi S."/>
            <person name="Hori S."/>
            <person name="Arai W."/>
            <person name="Tsubouchi T."/>
            <person name="Morono Y."/>
            <person name="Uchiyama I."/>
            <person name="Ito T."/>
            <person name="Fujiyama A."/>
            <person name="Inagaki F."/>
            <person name="Takami H."/>
        </authorList>
    </citation>
    <scope>NUCLEOTIDE SEQUENCE</scope>
    <source>
        <strain evidence="3">Expedition CK06-06</strain>
    </source>
</reference>
<dbReference type="GO" id="GO:0006289">
    <property type="term" value="P:nucleotide-excision repair"/>
    <property type="evidence" value="ECO:0007669"/>
    <property type="project" value="InterPro"/>
</dbReference>
<dbReference type="PANTHER" id="PTHR24029:SF0">
    <property type="entry name" value="UVRABC SYSTEM PROTEIN B"/>
    <property type="match status" value="1"/>
</dbReference>
<dbReference type="InterPro" id="IPR004807">
    <property type="entry name" value="UvrB"/>
</dbReference>
<dbReference type="InterPro" id="IPR027417">
    <property type="entry name" value="P-loop_NTPase"/>
</dbReference>
<evidence type="ECO:0000313" key="3">
    <source>
        <dbReference type="EMBL" id="GAI58092.1"/>
    </source>
</evidence>
<dbReference type="GO" id="GO:0005524">
    <property type="term" value="F:ATP binding"/>
    <property type="evidence" value="ECO:0007669"/>
    <property type="project" value="InterPro"/>
</dbReference>
<dbReference type="PROSITE" id="PS50151">
    <property type="entry name" value="UVR"/>
    <property type="match status" value="1"/>
</dbReference>
<dbReference type="Gene3D" id="3.40.50.300">
    <property type="entry name" value="P-loop containing nucleotide triphosphate hydrolases"/>
    <property type="match status" value="1"/>
</dbReference>
<protein>
    <recommendedName>
        <fullName evidence="2">UVR domain-containing protein</fullName>
    </recommendedName>
</protein>
<evidence type="ECO:0000259" key="2">
    <source>
        <dbReference type="PROSITE" id="PS50151"/>
    </source>
</evidence>
<keyword evidence="1" id="KW-0175">Coiled coil</keyword>
<accession>X1PP81</accession>
<sequence length="128" mass="14548">LIQTMGRASRHIDGHVIMYADTITNSMARATEETQRRRQIQEVYNKEHGITPQGIRKAIKDITERVRVVAETKTPYVAVPTAKEDIARLIKELESQMKTAARNLEFEKAALLRDHIIDLKKGLVMVAP</sequence>
<feature type="domain" description="UVR" evidence="2">
    <location>
        <begin position="87"/>
        <end position="122"/>
    </location>
</feature>
<dbReference type="Gene3D" id="4.10.860.10">
    <property type="entry name" value="UVR domain"/>
    <property type="match status" value="1"/>
</dbReference>
<dbReference type="SUPFAM" id="SSF46600">
    <property type="entry name" value="C-terminal UvrC-binding domain of UvrB"/>
    <property type="match status" value="1"/>
</dbReference>
<organism evidence="3">
    <name type="scientific">marine sediment metagenome</name>
    <dbReference type="NCBI Taxonomy" id="412755"/>
    <lineage>
        <taxon>unclassified sequences</taxon>
        <taxon>metagenomes</taxon>
        <taxon>ecological metagenomes</taxon>
    </lineage>
</organism>
<dbReference type="InterPro" id="IPR001943">
    <property type="entry name" value="UVR_dom"/>
</dbReference>
<gene>
    <name evidence="3" type="ORF">S06H3_58977</name>
</gene>
<dbReference type="Pfam" id="PF02151">
    <property type="entry name" value="UVR"/>
    <property type="match status" value="1"/>
</dbReference>
<evidence type="ECO:0000256" key="1">
    <source>
        <dbReference type="SAM" id="Coils"/>
    </source>
</evidence>
<dbReference type="GO" id="GO:0009380">
    <property type="term" value="C:excinuclease repair complex"/>
    <property type="evidence" value="ECO:0007669"/>
    <property type="project" value="InterPro"/>
</dbReference>
<dbReference type="PANTHER" id="PTHR24029">
    <property type="entry name" value="UVRABC SYSTEM PROTEIN B"/>
    <property type="match status" value="1"/>
</dbReference>
<comment type="caution">
    <text evidence="3">The sequence shown here is derived from an EMBL/GenBank/DDBJ whole genome shotgun (WGS) entry which is preliminary data.</text>
</comment>
<dbReference type="InterPro" id="IPR024759">
    <property type="entry name" value="UvrB_YAD/RRR_dom"/>
</dbReference>
<dbReference type="Pfam" id="PF12344">
    <property type="entry name" value="UvrB"/>
    <property type="match status" value="1"/>
</dbReference>
<feature type="coiled-coil region" evidence="1">
    <location>
        <begin position="83"/>
        <end position="110"/>
    </location>
</feature>
<dbReference type="GO" id="GO:0003677">
    <property type="term" value="F:DNA binding"/>
    <property type="evidence" value="ECO:0007669"/>
    <property type="project" value="InterPro"/>
</dbReference>
<dbReference type="AlphaFoldDB" id="X1PP81"/>
<proteinExistence type="predicted"/>
<name>X1PP81_9ZZZZ</name>
<dbReference type="InterPro" id="IPR036876">
    <property type="entry name" value="UVR_dom_sf"/>
</dbReference>
<dbReference type="GO" id="GO:0016887">
    <property type="term" value="F:ATP hydrolysis activity"/>
    <property type="evidence" value="ECO:0007669"/>
    <property type="project" value="InterPro"/>
</dbReference>